<gene>
    <name evidence="1" type="ORF">MAR_012078</name>
</gene>
<evidence type="ECO:0000313" key="2">
    <source>
        <dbReference type="Proteomes" id="UP001164746"/>
    </source>
</evidence>
<dbReference type="Proteomes" id="UP001164746">
    <property type="component" value="Chromosome 14"/>
</dbReference>
<accession>A0ABY7FZK1</accession>
<proteinExistence type="predicted"/>
<evidence type="ECO:0000313" key="1">
    <source>
        <dbReference type="EMBL" id="WAR26374.1"/>
    </source>
</evidence>
<organism evidence="1 2">
    <name type="scientific">Mya arenaria</name>
    <name type="common">Soft-shell clam</name>
    <dbReference type="NCBI Taxonomy" id="6604"/>
    <lineage>
        <taxon>Eukaryota</taxon>
        <taxon>Metazoa</taxon>
        <taxon>Spiralia</taxon>
        <taxon>Lophotrochozoa</taxon>
        <taxon>Mollusca</taxon>
        <taxon>Bivalvia</taxon>
        <taxon>Autobranchia</taxon>
        <taxon>Heteroconchia</taxon>
        <taxon>Euheterodonta</taxon>
        <taxon>Imparidentia</taxon>
        <taxon>Neoheterodontei</taxon>
        <taxon>Myida</taxon>
        <taxon>Myoidea</taxon>
        <taxon>Myidae</taxon>
        <taxon>Mya</taxon>
    </lineage>
</organism>
<protein>
    <submittedName>
        <fullName evidence="1">Uncharacterized protein</fullName>
    </submittedName>
</protein>
<feature type="non-terminal residue" evidence="1">
    <location>
        <position position="1"/>
    </location>
</feature>
<dbReference type="EMBL" id="CP111025">
    <property type="protein sequence ID" value="WAR26374.1"/>
    <property type="molecule type" value="Genomic_DNA"/>
</dbReference>
<sequence length="60" mass="7280">MRQFVILDSKGITTWKRDLVDPRVRRALQYPKYEYRLIMNIVYAPKYNCYFALGKDFSVK</sequence>
<reference evidence="1" key="1">
    <citation type="submission" date="2022-11" db="EMBL/GenBank/DDBJ databases">
        <title>Centuries of genome instability and evolution in soft-shell clam transmissible cancer (bioRxiv).</title>
        <authorList>
            <person name="Hart S.F.M."/>
            <person name="Yonemitsu M.A."/>
            <person name="Giersch R.M."/>
            <person name="Beal B.F."/>
            <person name="Arriagada G."/>
            <person name="Davis B.W."/>
            <person name="Ostrander E.A."/>
            <person name="Goff S.P."/>
            <person name="Metzger M.J."/>
        </authorList>
    </citation>
    <scope>NUCLEOTIDE SEQUENCE</scope>
    <source>
        <strain evidence="1">MELC-2E11</strain>
        <tissue evidence="1">Siphon/mantle</tissue>
    </source>
</reference>
<keyword evidence="2" id="KW-1185">Reference proteome</keyword>
<name>A0ABY7FZK1_MYAAR</name>